<feature type="region of interest" description="Disordered" evidence="1">
    <location>
        <begin position="1"/>
        <end position="25"/>
    </location>
</feature>
<protein>
    <submittedName>
        <fullName evidence="2">Uncharacterized protein</fullName>
    </submittedName>
</protein>
<reference evidence="3" key="1">
    <citation type="submission" date="2014-03" db="EMBL/GenBank/DDBJ databases">
        <title>The Genome Sequence of Puccinia striiformis f. sp. tritici PST-78.</title>
        <authorList>
            <consortium name="The Broad Institute Genome Sequencing Platform"/>
            <person name="Cuomo C."/>
            <person name="Hulbert S."/>
            <person name="Chen X."/>
            <person name="Walker B."/>
            <person name="Young S.K."/>
            <person name="Zeng Q."/>
            <person name="Gargeya S."/>
            <person name="Fitzgerald M."/>
            <person name="Haas B."/>
            <person name="Abouelleil A."/>
            <person name="Alvarado L."/>
            <person name="Arachchi H.M."/>
            <person name="Berlin A.M."/>
            <person name="Chapman S.B."/>
            <person name="Goldberg J."/>
            <person name="Griggs A."/>
            <person name="Gujja S."/>
            <person name="Hansen M."/>
            <person name="Howarth C."/>
            <person name="Imamovic A."/>
            <person name="Larimer J."/>
            <person name="McCowan C."/>
            <person name="Montmayeur A."/>
            <person name="Murphy C."/>
            <person name="Neiman D."/>
            <person name="Pearson M."/>
            <person name="Priest M."/>
            <person name="Roberts A."/>
            <person name="Saif S."/>
            <person name="Shea T."/>
            <person name="Sisk P."/>
            <person name="Sykes S."/>
            <person name="Wortman J."/>
            <person name="Nusbaum C."/>
            <person name="Birren B."/>
        </authorList>
    </citation>
    <scope>NUCLEOTIDE SEQUENCE [LARGE SCALE GENOMIC DNA]</scope>
    <source>
        <strain evidence="3">race PST-78</strain>
    </source>
</reference>
<dbReference type="OrthoDB" id="107110at2759"/>
<accession>A0A0L0VVF5</accession>
<proteinExistence type="predicted"/>
<dbReference type="STRING" id="1165861.A0A0L0VVF5"/>
<evidence type="ECO:0000256" key="1">
    <source>
        <dbReference type="SAM" id="MobiDB-lite"/>
    </source>
</evidence>
<name>A0A0L0VVF5_9BASI</name>
<dbReference type="PANTHER" id="PTHR33266">
    <property type="entry name" value="CHROMOSOME 15, WHOLE GENOME SHOTGUN SEQUENCE"/>
    <property type="match status" value="1"/>
</dbReference>
<dbReference type="PANTHER" id="PTHR33266:SF1">
    <property type="entry name" value="F-BOX DOMAIN-CONTAINING PROTEIN"/>
    <property type="match status" value="1"/>
</dbReference>
<feature type="compositionally biased region" description="Basic and acidic residues" evidence="1">
    <location>
        <begin position="1"/>
        <end position="10"/>
    </location>
</feature>
<sequence length="854" mass="95750">MTDQTPREYPAENSNPSLPQLDLEEKSRRLHSSDYTHKDFMSFYQRAGLPTALRYLELLDEVFKIFSADRYRRSSFINFATGQFIQPWERTVDDEAADDQFKQDKLMQLALIRRYPQFYDSKKISLEAKIQALESTLDVGATILRNQIQPRLLALDVVKKGYTSDYVGHDDIVTPTIKILEAWALAWFPEIYFAPYTCIFGPTMIGKSRLLKELAKEVCVIYICLRPEGSTGEPPRSQLATEMVATQSSEEHCNRLITAILYVTVGFFEKAPKASDRTKLLKEWNEYQESTDSDFSSNVRSKFCELVAQNNNDTPSQLRSAAQRISESNFFASPSLKVALAIDEASALLETPPNQEVTPFKKFRRCLRNIPTGTGIFAILVDTNSRLANFLPNSRYDKSSRDIGARGGKGLLYPPIYKIASFDVMVPLHGLDNWSDLSLPERLCRYGVPFFSVYLDDAMTLKEAVTTAIATNSMARYALKKLLACEDITENIEITEAQALALLGPTIGVPLHGQARLNVELTASHAAHCGYLDSSHEVQFSFYPSQPIYALAANNYLYRNEAVLISCIDSLARVLSRGCADAGEAGEYASRIILLCAMNKTVADIKTSTKALDTKIHSPPVELIEFPGPIPVAKFLETLTGFSANELPLGSIDSHQKNKLLDKGMMFWNHFIPCANTPTTATLMEGLHRGLAMQCHSQTAFDQVLTIYLKDRSRDSLDEKDISFCGVQVKNVENDADAKKFQSWMTPNNAGIKISSENPYLALFFDLKYSPIAVKQARAANNLTPTYKLPAHGAPDPCQASLVFYELDSFHFLSLELRQALKRLINIKVDLLSRHTDDLGIKYARQFLLRSDAS</sequence>
<evidence type="ECO:0000313" key="3">
    <source>
        <dbReference type="Proteomes" id="UP000054564"/>
    </source>
</evidence>
<dbReference type="Proteomes" id="UP000054564">
    <property type="component" value="Unassembled WGS sequence"/>
</dbReference>
<dbReference type="EMBL" id="AJIL01000020">
    <property type="protein sequence ID" value="KNF02955.1"/>
    <property type="molecule type" value="Genomic_DNA"/>
</dbReference>
<comment type="caution">
    <text evidence="2">The sequence shown here is derived from an EMBL/GenBank/DDBJ whole genome shotgun (WGS) entry which is preliminary data.</text>
</comment>
<organism evidence="2 3">
    <name type="scientific">Puccinia striiformis f. sp. tritici PST-78</name>
    <dbReference type="NCBI Taxonomy" id="1165861"/>
    <lineage>
        <taxon>Eukaryota</taxon>
        <taxon>Fungi</taxon>
        <taxon>Dikarya</taxon>
        <taxon>Basidiomycota</taxon>
        <taxon>Pucciniomycotina</taxon>
        <taxon>Pucciniomycetes</taxon>
        <taxon>Pucciniales</taxon>
        <taxon>Pucciniaceae</taxon>
        <taxon>Puccinia</taxon>
    </lineage>
</organism>
<dbReference type="AlphaFoldDB" id="A0A0L0VVF5"/>
<keyword evidence="3" id="KW-1185">Reference proteome</keyword>
<evidence type="ECO:0000313" key="2">
    <source>
        <dbReference type="EMBL" id="KNF02955.1"/>
    </source>
</evidence>
<gene>
    <name evidence="2" type="ORF">PSTG_03904</name>
</gene>